<dbReference type="InterPro" id="IPR013785">
    <property type="entry name" value="Aldolase_TIM"/>
</dbReference>
<dbReference type="GO" id="GO:0005737">
    <property type="term" value="C:cytoplasm"/>
    <property type="evidence" value="ECO:0007669"/>
    <property type="project" value="TreeGrafter"/>
</dbReference>
<evidence type="ECO:0000259" key="3">
    <source>
        <dbReference type="Pfam" id="PF02581"/>
    </source>
</evidence>
<dbReference type="RefSeq" id="WP_107035804.1">
    <property type="nucleotide sequence ID" value="NZ_CAOMZA010000033.1"/>
</dbReference>
<dbReference type="Gene3D" id="3.20.20.70">
    <property type="entry name" value="Aldolase class I"/>
    <property type="match status" value="1"/>
</dbReference>
<dbReference type="PANTHER" id="PTHR20857">
    <property type="entry name" value="THIAMINE-PHOSPHATE PYROPHOSPHORYLASE"/>
    <property type="match status" value="1"/>
</dbReference>
<evidence type="ECO:0000313" key="5">
    <source>
        <dbReference type="Proteomes" id="UP000244925"/>
    </source>
</evidence>
<dbReference type="Pfam" id="PF02581">
    <property type="entry name" value="TMP-TENI"/>
    <property type="match status" value="1"/>
</dbReference>
<keyword evidence="5" id="KW-1185">Reference proteome</keyword>
<accession>A0A2V1IVI0</accession>
<dbReference type="PANTHER" id="PTHR20857:SF15">
    <property type="entry name" value="THIAMINE-PHOSPHATE SYNTHASE"/>
    <property type="match status" value="1"/>
</dbReference>
<dbReference type="GO" id="GO:0009228">
    <property type="term" value="P:thiamine biosynthetic process"/>
    <property type="evidence" value="ECO:0007669"/>
    <property type="project" value="UniProtKB-KW"/>
</dbReference>
<dbReference type="AlphaFoldDB" id="A0A2V1IVI0"/>
<evidence type="ECO:0000256" key="1">
    <source>
        <dbReference type="ARBA" id="ARBA00004948"/>
    </source>
</evidence>
<comment type="pathway">
    <text evidence="1">Cofactor biosynthesis; thiamine diphosphate biosynthesis.</text>
</comment>
<gene>
    <name evidence="4" type="ORF">C5O25_05870</name>
</gene>
<protein>
    <submittedName>
        <fullName evidence="4">Thiamine phosphate synthase</fullName>
    </submittedName>
</protein>
<dbReference type="EMBL" id="PUBV01000009">
    <property type="protein sequence ID" value="PWB07887.1"/>
    <property type="molecule type" value="Genomic_DNA"/>
</dbReference>
<keyword evidence="2" id="KW-0784">Thiamine biosynthesis</keyword>
<reference evidence="5" key="1">
    <citation type="submission" date="2018-02" db="EMBL/GenBank/DDBJ databases">
        <authorList>
            <person name="Clavel T."/>
            <person name="Strowig T."/>
        </authorList>
    </citation>
    <scope>NUCLEOTIDE SEQUENCE [LARGE SCALE GENOMIC DNA]</scope>
    <source>
        <strain evidence="5">DSM 100764</strain>
    </source>
</reference>
<comment type="caution">
    <text evidence="4">The sequence shown here is derived from an EMBL/GenBank/DDBJ whole genome shotgun (WGS) entry which is preliminary data.</text>
</comment>
<dbReference type="GO" id="GO:0004789">
    <property type="term" value="F:thiamine-phosphate diphosphorylase activity"/>
    <property type="evidence" value="ECO:0007669"/>
    <property type="project" value="TreeGrafter"/>
</dbReference>
<dbReference type="CDD" id="cd00564">
    <property type="entry name" value="TMP_TenI"/>
    <property type="match status" value="1"/>
</dbReference>
<dbReference type="InterPro" id="IPR036206">
    <property type="entry name" value="ThiamineP_synth_sf"/>
</dbReference>
<dbReference type="Proteomes" id="UP000244925">
    <property type="component" value="Unassembled WGS sequence"/>
</dbReference>
<name>A0A2V1IVI0_9BACT</name>
<evidence type="ECO:0000256" key="2">
    <source>
        <dbReference type="ARBA" id="ARBA00022977"/>
    </source>
</evidence>
<organism evidence="4 5">
    <name type="scientific">Paramuribaculum intestinale</name>
    <dbReference type="NCBI Taxonomy" id="2094151"/>
    <lineage>
        <taxon>Bacteria</taxon>
        <taxon>Pseudomonadati</taxon>
        <taxon>Bacteroidota</taxon>
        <taxon>Bacteroidia</taxon>
        <taxon>Bacteroidales</taxon>
        <taxon>Muribaculaceae</taxon>
        <taxon>Paramuribaculum</taxon>
    </lineage>
</organism>
<feature type="domain" description="Thiamine phosphate synthase/TenI" evidence="3">
    <location>
        <begin position="9"/>
        <end position="173"/>
    </location>
</feature>
<sequence length="193" mass="21614">MTDMMRIAVTGTDPRHDEGEWIATILREGWDAVHLRHPAASLSEMRRLIESVPQQFHSRLRLHGHFELINEFNVGGLHLNRRCPAPPANYRGGLSRSCHTVEEIAEADSHLEYVTLSPVFDSISKPGYTAAFSDYELESIETFSSPIVIALGGVTPEHTGYLRRAGFGGYAVLGYLWAASGQQDLEHRLRQFV</sequence>
<dbReference type="InterPro" id="IPR022998">
    <property type="entry name" value="ThiamineP_synth_TenI"/>
</dbReference>
<evidence type="ECO:0000313" key="4">
    <source>
        <dbReference type="EMBL" id="PWB07887.1"/>
    </source>
</evidence>
<dbReference type="SUPFAM" id="SSF51391">
    <property type="entry name" value="Thiamin phosphate synthase"/>
    <property type="match status" value="1"/>
</dbReference>
<proteinExistence type="predicted"/>